<dbReference type="InterPro" id="IPR000571">
    <property type="entry name" value="Znf_CCCH"/>
</dbReference>
<dbReference type="AlphaFoldDB" id="A0A6A6YD36"/>
<evidence type="ECO:0000256" key="1">
    <source>
        <dbReference type="ARBA" id="ARBA00022723"/>
    </source>
</evidence>
<keyword evidence="1 4" id="KW-0479">Metal-binding</keyword>
<evidence type="ECO:0000256" key="2">
    <source>
        <dbReference type="ARBA" id="ARBA00022771"/>
    </source>
</evidence>
<evidence type="ECO:0000313" key="6">
    <source>
        <dbReference type="EMBL" id="KAF2806478.1"/>
    </source>
</evidence>
<feature type="domain" description="C3H1-type" evidence="5">
    <location>
        <begin position="10"/>
        <end position="38"/>
    </location>
</feature>
<name>A0A6A6YD36_9PEZI</name>
<keyword evidence="3 4" id="KW-0862">Zinc</keyword>
<reference evidence="8" key="3">
    <citation type="submission" date="2025-04" db="UniProtKB">
        <authorList>
            <consortium name="RefSeq"/>
        </authorList>
    </citation>
    <scope>IDENTIFICATION</scope>
    <source>
        <strain evidence="8">CBS 304.34</strain>
    </source>
</reference>
<dbReference type="InterPro" id="IPR036855">
    <property type="entry name" value="Znf_CCCH_sf"/>
</dbReference>
<protein>
    <recommendedName>
        <fullName evidence="5">C3H1-type domain-containing protein</fullName>
    </recommendedName>
</protein>
<feature type="zinc finger region" description="C3H1-type" evidence="4">
    <location>
        <begin position="10"/>
        <end position="38"/>
    </location>
</feature>
<keyword evidence="2 4" id="KW-0863">Zinc-finger</keyword>
<dbReference type="GeneID" id="54464691"/>
<keyword evidence="7" id="KW-1185">Reference proteome</keyword>
<evidence type="ECO:0000313" key="8">
    <source>
        <dbReference type="RefSeq" id="XP_033573442.1"/>
    </source>
</evidence>
<sequence>MSVKQNGIKSRQVGICYQFSESGRCSYGESCKFPHFSSNQKKTAPKSRRRALAVDLNLVETFFAQYPDFSYRKGRPIVQEFYRMCDFFEWDRDDDEKKTAHEDFKTAMVLTFNTLYGTDVDDIDSWHRLCVALNISPLPKGLRECRRAVQGVYVNLVDLVDTRGGQVEIFDSLEELQDYTIETGKFFPKESAYAGGVLKALLKEIPNKRRRRPGGVGSYGGYGGPF</sequence>
<dbReference type="SUPFAM" id="SSF90229">
    <property type="entry name" value="CCCH zinc finger"/>
    <property type="match status" value="1"/>
</dbReference>
<dbReference type="Pfam" id="PF00642">
    <property type="entry name" value="zf-CCCH"/>
    <property type="match status" value="1"/>
</dbReference>
<reference evidence="6 8" key="1">
    <citation type="journal article" date="2020" name="Stud. Mycol.">
        <title>101 Dothideomycetes genomes: a test case for predicting lifestyles and emergence of pathogens.</title>
        <authorList>
            <person name="Haridas S."/>
            <person name="Albert R."/>
            <person name="Binder M."/>
            <person name="Bloem J."/>
            <person name="Labutti K."/>
            <person name="Salamov A."/>
            <person name="Andreopoulos B."/>
            <person name="Baker S."/>
            <person name="Barry K."/>
            <person name="Bills G."/>
            <person name="Bluhm B."/>
            <person name="Cannon C."/>
            <person name="Castanera R."/>
            <person name="Culley D."/>
            <person name="Daum C."/>
            <person name="Ezra D."/>
            <person name="Gonzalez J."/>
            <person name="Henrissat B."/>
            <person name="Kuo A."/>
            <person name="Liang C."/>
            <person name="Lipzen A."/>
            <person name="Lutzoni F."/>
            <person name="Magnuson J."/>
            <person name="Mondo S."/>
            <person name="Nolan M."/>
            <person name="Ohm R."/>
            <person name="Pangilinan J."/>
            <person name="Park H.-J."/>
            <person name="Ramirez L."/>
            <person name="Alfaro M."/>
            <person name="Sun H."/>
            <person name="Tritt A."/>
            <person name="Yoshinaga Y."/>
            <person name="Zwiers L.-H."/>
            <person name="Turgeon B."/>
            <person name="Goodwin S."/>
            <person name="Spatafora J."/>
            <person name="Crous P."/>
            <person name="Grigoriev I."/>
        </authorList>
    </citation>
    <scope>NUCLEOTIDE SEQUENCE</scope>
    <source>
        <strain evidence="6 8">CBS 304.34</strain>
    </source>
</reference>
<accession>A0A6A6YD36</accession>
<evidence type="ECO:0000313" key="7">
    <source>
        <dbReference type="Proteomes" id="UP000504636"/>
    </source>
</evidence>
<gene>
    <name evidence="6 8" type="ORF">BDZ99DRAFT_501303</name>
</gene>
<evidence type="ECO:0000259" key="5">
    <source>
        <dbReference type="PROSITE" id="PS50103"/>
    </source>
</evidence>
<dbReference type="Gene3D" id="4.10.1000.10">
    <property type="entry name" value="Zinc finger, CCCH-type"/>
    <property type="match status" value="1"/>
</dbReference>
<organism evidence="6">
    <name type="scientific">Mytilinidion resinicola</name>
    <dbReference type="NCBI Taxonomy" id="574789"/>
    <lineage>
        <taxon>Eukaryota</taxon>
        <taxon>Fungi</taxon>
        <taxon>Dikarya</taxon>
        <taxon>Ascomycota</taxon>
        <taxon>Pezizomycotina</taxon>
        <taxon>Dothideomycetes</taxon>
        <taxon>Pleosporomycetidae</taxon>
        <taxon>Mytilinidiales</taxon>
        <taxon>Mytilinidiaceae</taxon>
        <taxon>Mytilinidion</taxon>
    </lineage>
</organism>
<dbReference type="PANTHER" id="PTHR38846:SF1">
    <property type="entry name" value="C3H1-TYPE DOMAIN-CONTAINING PROTEIN"/>
    <property type="match status" value="1"/>
</dbReference>
<dbReference type="RefSeq" id="XP_033573442.1">
    <property type="nucleotide sequence ID" value="XM_033723798.1"/>
</dbReference>
<proteinExistence type="predicted"/>
<dbReference type="GO" id="GO:0008270">
    <property type="term" value="F:zinc ion binding"/>
    <property type="evidence" value="ECO:0007669"/>
    <property type="project" value="UniProtKB-KW"/>
</dbReference>
<reference evidence="8" key="2">
    <citation type="submission" date="2020-04" db="EMBL/GenBank/DDBJ databases">
        <authorList>
            <consortium name="NCBI Genome Project"/>
        </authorList>
    </citation>
    <scope>NUCLEOTIDE SEQUENCE</scope>
    <source>
        <strain evidence="8">CBS 304.34</strain>
    </source>
</reference>
<evidence type="ECO:0000256" key="3">
    <source>
        <dbReference type="ARBA" id="ARBA00022833"/>
    </source>
</evidence>
<dbReference type="OrthoDB" id="6105938at2759"/>
<dbReference type="PANTHER" id="PTHR38846">
    <property type="entry name" value="C3H1-TYPE DOMAIN-CONTAINING PROTEIN"/>
    <property type="match status" value="1"/>
</dbReference>
<dbReference type="PROSITE" id="PS50103">
    <property type="entry name" value="ZF_C3H1"/>
    <property type="match status" value="1"/>
</dbReference>
<dbReference type="Proteomes" id="UP000504636">
    <property type="component" value="Unplaced"/>
</dbReference>
<evidence type="ECO:0000256" key="4">
    <source>
        <dbReference type="PROSITE-ProRule" id="PRU00723"/>
    </source>
</evidence>
<dbReference type="EMBL" id="MU003707">
    <property type="protein sequence ID" value="KAF2806478.1"/>
    <property type="molecule type" value="Genomic_DNA"/>
</dbReference>